<dbReference type="GO" id="GO:0045739">
    <property type="term" value="P:positive regulation of DNA repair"/>
    <property type="evidence" value="ECO:0007669"/>
    <property type="project" value="InterPro"/>
</dbReference>
<gene>
    <name evidence="7" type="ORF">ZIOFF_022149</name>
</gene>
<sequence>MEGSPLAAAAPSRSTIPVSSPPPRYTLTPSRYYSEDVLFCVDVDVESKAEMAKGRSITRLDAIKQAICLFIHAKHTMNPDHRFALSILTQSVSWVRKDFSSEVDLLLPAVWALTAADTSYGFADITQLFRIATHEAKKSRAQSRLFRVAPNLNFVPKVKSSCFQILIYCRSSVCPQHQWPVSQKFFTMDVIYLHDKPSTENCPQKVYDALVDALEHVSEYEGFIFESGQSYSRVILKQMCMLLSHPQQRCLQDDIDFPKSLVRKSPAQVDTTVNEEGTHILIQ</sequence>
<dbReference type="CDD" id="cd21502">
    <property type="entry name" value="vWA_BABAM1"/>
    <property type="match status" value="1"/>
</dbReference>
<dbReference type="PANTHER" id="PTHR15660">
    <property type="entry name" value="BRISC AND BRCA1-A COMPLEX MEMBER 1"/>
    <property type="match status" value="1"/>
</dbReference>
<dbReference type="InterPro" id="IPR026126">
    <property type="entry name" value="BABAM1"/>
</dbReference>
<keyword evidence="3" id="KW-0227">DNA damage</keyword>
<dbReference type="EMBL" id="JACMSC010000006">
    <property type="protein sequence ID" value="KAG6518669.1"/>
    <property type="molecule type" value="Genomic_DNA"/>
</dbReference>
<evidence type="ECO:0000256" key="5">
    <source>
        <dbReference type="ARBA" id="ARBA00023242"/>
    </source>
</evidence>
<dbReference type="GO" id="GO:0006281">
    <property type="term" value="P:DNA repair"/>
    <property type="evidence" value="ECO:0007669"/>
    <property type="project" value="UniProtKB-KW"/>
</dbReference>
<proteinExistence type="predicted"/>
<organism evidence="7 8">
    <name type="scientific">Zingiber officinale</name>
    <name type="common">Ginger</name>
    <name type="synonym">Amomum zingiber</name>
    <dbReference type="NCBI Taxonomy" id="94328"/>
    <lineage>
        <taxon>Eukaryota</taxon>
        <taxon>Viridiplantae</taxon>
        <taxon>Streptophyta</taxon>
        <taxon>Embryophyta</taxon>
        <taxon>Tracheophyta</taxon>
        <taxon>Spermatophyta</taxon>
        <taxon>Magnoliopsida</taxon>
        <taxon>Liliopsida</taxon>
        <taxon>Zingiberales</taxon>
        <taxon>Zingiberaceae</taxon>
        <taxon>Zingiber</taxon>
    </lineage>
</organism>
<protein>
    <recommendedName>
        <fullName evidence="9">BRISC and BRCA1-A complex member 1</fullName>
    </recommendedName>
</protein>
<evidence type="ECO:0000313" key="8">
    <source>
        <dbReference type="Proteomes" id="UP000734854"/>
    </source>
</evidence>
<dbReference type="PANTHER" id="PTHR15660:SF1">
    <property type="entry name" value="BRISC AND BRCA1-A COMPLEX MEMBER 1"/>
    <property type="match status" value="1"/>
</dbReference>
<keyword evidence="5" id="KW-0539">Nucleus</keyword>
<keyword evidence="8" id="KW-1185">Reference proteome</keyword>
<dbReference type="AlphaFoldDB" id="A0A8J5H842"/>
<evidence type="ECO:0000256" key="3">
    <source>
        <dbReference type="ARBA" id="ARBA00022763"/>
    </source>
</evidence>
<evidence type="ECO:0000256" key="4">
    <source>
        <dbReference type="ARBA" id="ARBA00023204"/>
    </source>
</evidence>
<evidence type="ECO:0000256" key="2">
    <source>
        <dbReference type="ARBA" id="ARBA00022490"/>
    </source>
</evidence>
<evidence type="ECO:0000256" key="1">
    <source>
        <dbReference type="ARBA" id="ARBA00004123"/>
    </source>
</evidence>
<name>A0A8J5H842_ZINOF</name>
<dbReference type="GO" id="GO:0070552">
    <property type="term" value="C:BRISC complex"/>
    <property type="evidence" value="ECO:0007669"/>
    <property type="project" value="InterPro"/>
</dbReference>
<comment type="subcellular location">
    <subcellularLocation>
        <location evidence="1">Nucleus</location>
    </subcellularLocation>
</comment>
<evidence type="ECO:0008006" key="9">
    <source>
        <dbReference type="Google" id="ProtNLM"/>
    </source>
</evidence>
<keyword evidence="2" id="KW-0963">Cytoplasm</keyword>
<accession>A0A8J5H842</accession>
<evidence type="ECO:0000256" key="6">
    <source>
        <dbReference type="SAM" id="MobiDB-lite"/>
    </source>
</evidence>
<reference evidence="7 8" key="1">
    <citation type="submission" date="2020-08" db="EMBL/GenBank/DDBJ databases">
        <title>Plant Genome Project.</title>
        <authorList>
            <person name="Zhang R.-G."/>
        </authorList>
    </citation>
    <scope>NUCLEOTIDE SEQUENCE [LARGE SCALE GENOMIC DNA]</scope>
    <source>
        <tissue evidence="7">Rhizome</tissue>
    </source>
</reference>
<evidence type="ECO:0000313" key="7">
    <source>
        <dbReference type="EMBL" id="KAG6518669.1"/>
    </source>
</evidence>
<feature type="region of interest" description="Disordered" evidence="6">
    <location>
        <begin position="1"/>
        <end position="22"/>
    </location>
</feature>
<dbReference type="Proteomes" id="UP000734854">
    <property type="component" value="Unassembled WGS sequence"/>
</dbReference>
<comment type="caution">
    <text evidence="7">The sequence shown here is derived from an EMBL/GenBank/DDBJ whole genome shotgun (WGS) entry which is preliminary data.</text>
</comment>
<keyword evidence="4" id="KW-0234">DNA repair</keyword>